<dbReference type="InterPro" id="IPR011798">
    <property type="entry name" value="APS_reductase"/>
</dbReference>
<evidence type="ECO:0000313" key="18">
    <source>
        <dbReference type="Proteomes" id="UP000199229"/>
    </source>
</evidence>
<dbReference type="GO" id="GO:0005737">
    <property type="term" value="C:cytoplasm"/>
    <property type="evidence" value="ECO:0007669"/>
    <property type="project" value="UniProtKB-SubCell"/>
</dbReference>
<feature type="binding site" evidence="14">
    <location>
        <position position="225"/>
    </location>
    <ligand>
        <name>[4Fe-4S] cluster</name>
        <dbReference type="ChEBI" id="CHEBI:49883"/>
    </ligand>
</feature>
<dbReference type="STRING" id="582675.SAMN05192565_10650"/>
<keyword evidence="6 14" id="KW-0411">Iron-sulfur</keyword>
<proteinExistence type="inferred from homology"/>
<keyword evidence="2 14" id="KW-0963">Cytoplasm</keyword>
<dbReference type="GO" id="GO:0046872">
    <property type="term" value="F:metal ion binding"/>
    <property type="evidence" value="ECO:0007669"/>
    <property type="project" value="UniProtKB-KW"/>
</dbReference>
<comment type="catalytic activity">
    <reaction evidence="13 14">
        <text>[thioredoxin]-disulfide + sulfite + AMP + 2 H(+) = adenosine 5'-phosphosulfate + [thioredoxin]-dithiol</text>
        <dbReference type="Rhea" id="RHEA:21976"/>
        <dbReference type="Rhea" id="RHEA-COMP:10698"/>
        <dbReference type="Rhea" id="RHEA-COMP:10700"/>
        <dbReference type="ChEBI" id="CHEBI:15378"/>
        <dbReference type="ChEBI" id="CHEBI:17359"/>
        <dbReference type="ChEBI" id="CHEBI:29950"/>
        <dbReference type="ChEBI" id="CHEBI:50058"/>
        <dbReference type="ChEBI" id="CHEBI:58243"/>
        <dbReference type="ChEBI" id="CHEBI:456215"/>
        <dbReference type="EC" id="1.8.4.10"/>
    </reaction>
</comment>
<name>A0A1I2T0S4_9HYPH</name>
<evidence type="ECO:0000259" key="16">
    <source>
        <dbReference type="Pfam" id="PF01507"/>
    </source>
</evidence>
<dbReference type="PANTHER" id="PTHR46482:SF9">
    <property type="entry name" value="5'-ADENYLYLSULFATE REDUCTASE 1, CHLOROPLASTIC"/>
    <property type="match status" value="1"/>
</dbReference>
<evidence type="ECO:0000256" key="12">
    <source>
        <dbReference type="ARBA" id="ARBA00032041"/>
    </source>
</evidence>
<keyword evidence="18" id="KW-1185">Reference proteome</keyword>
<reference evidence="18" key="1">
    <citation type="submission" date="2016-10" db="EMBL/GenBank/DDBJ databases">
        <authorList>
            <person name="Varghese N."/>
            <person name="Submissions S."/>
        </authorList>
    </citation>
    <scope>NUCLEOTIDE SEQUENCE [LARGE SCALE GENOMIC DNA]</scope>
    <source>
        <strain evidence="18">Gh-105</strain>
    </source>
</reference>
<dbReference type="NCBIfam" id="TIGR02055">
    <property type="entry name" value="APS_reductase"/>
    <property type="match status" value="1"/>
</dbReference>
<evidence type="ECO:0000256" key="3">
    <source>
        <dbReference type="ARBA" id="ARBA00022723"/>
    </source>
</evidence>
<comment type="pathway">
    <text evidence="8 14">Sulfur metabolism; hydrogen sulfide biosynthesis; sulfite from sulfate.</text>
</comment>
<comment type="subcellular location">
    <subcellularLocation>
        <location evidence="14">Cytoplasm</location>
    </subcellularLocation>
</comment>
<dbReference type="Pfam" id="PF01507">
    <property type="entry name" value="PAPS_reduct"/>
    <property type="match status" value="1"/>
</dbReference>
<dbReference type="GO" id="GO:0004604">
    <property type="term" value="F:phosphoadenylyl-sulfate reductase (thioredoxin) activity"/>
    <property type="evidence" value="ECO:0007669"/>
    <property type="project" value="UniProtKB-UniRule"/>
</dbReference>
<dbReference type="CDD" id="cd23945">
    <property type="entry name" value="PAPS_reductase"/>
    <property type="match status" value="1"/>
</dbReference>
<feature type="binding site" evidence="14">
    <location>
        <position position="228"/>
    </location>
    <ligand>
        <name>[4Fe-4S] cluster</name>
        <dbReference type="ChEBI" id="CHEBI:49883"/>
    </ligand>
</feature>
<evidence type="ECO:0000256" key="4">
    <source>
        <dbReference type="ARBA" id="ARBA00023002"/>
    </source>
</evidence>
<organism evidence="17 18">
    <name type="scientific">Methylobacterium gossipiicola</name>
    <dbReference type="NCBI Taxonomy" id="582675"/>
    <lineage>
        <taxon>Bacteria</taxon>
        <taxon>Pseudomonadati</taxon>
        <taxon>Pseudomonadota</taxon>
        <taxon>Alphaproteobacteria</taxon>
        <taxon>Hyphomicrobiales</taxon>
        <taxon>Methylobacteriaceae</taxon>
        <taxon>Methylobacterium</taxon>
    </lineage>
</organism>
<dbReference type="GO" id="GO:0019379">
    <property type="term" value="P:sulfate assimilation, phosphoadenylyl sulfate reduction by phosphoadenylyl-sulfate reductase (thioredoxin)"/>
    <property type="evidence" value="ECO:0007669"/>
    <property type="project" value="UniProtKB-UniRule"/>
</dbReference>
<dbReference type="InterPro" id="IPR004511">
    <property type="entry name" value="PAPS/APS_Rdtase"/>
</dbReference>
<evidence type="ECO:0000256" key="14">
    <source>
        <dbReference type="HAMAP-Rule" id="MF_00063"/>
    </source>
</evidence>
<accession>A0A1I2T0S4</accession>
<sequence length="286" mass="31373">MTAFVIANISGIRQADIPNIVMSSQLEHAARDLAARMAGLDLKGRVALIEAAVPGRLVFTTSLGIEDQALTHALAMAKGRTEIVTLDTGRLYPETYDTWTETESAYGIRIRAYAPEREAEERFVREEGINGFRQSVAARQACCGFRKVEPLGRALEGAAGWLTGLRSGQSANRADTPLAEADAARGLIKINPLADWSRADVDRFVADNYIPYNVLHDRGFPSIGCAPCTRAIKVGEDERAGRWWWEQASKKECGLHIHTPEADVQPGQEPAAFETPNRNLSPEMAR</sequence>
<dbReference type="InterPro" id="IPR014729">
    <property type="entry name" value="Rossmann-like_a/b/a_fold"/>
</dbReference>
<keyword evidence="4 14" id="KW-0560">Oxidoreductase</keyword>
<dbReference type="HAMAP" id="MF_00063">
    <property type="entry name" value="CysH"/>
    <property type="match status" value="1"/>
</dbReference>
<feature type="domain" description="Phosphoadenosine phosphosulphate reductase" evidence="16">
    <location>
        <begin position="57"/>
        <end position="231"/>
    </location>
</feature>
<dbReference type="PANTHER" id="PTHR46482">
    <property type="entry name" value="5'-ADENYLYLSULFATE REDUCTASE 3, CHLOROPLASTIC"/>
    <property type="match status" value="1"/>
</dbReference>
<comment type="cofactor">
    <cofactor evidence="14">
        <name>[4Fe-4S] cluster</name>
        <dbReference type="ChEBI" id="CHEBI:49883"/>
    </cofactor>
    <text evidence="14">Binds 1 [4Fe-4S] cluster per subunit.</text>
</comment>
<feature type="active site" description="Nucleophile; cysteine thiosulfonate intermediate" evidence="14">
    <location>
        <position position="253"/>
    </location>
</feature>
<evidence type="ECO:0000256" key="7">
    <source>
        <dbReference type="ARBA" id="ARBA00024298"/>
    </source>
</evidence>
<protein>
    <recommendedName>
        <fullName evidence="10 14">Adenosine 5'-phosphosulfate reductase</fullName>
        <shortName evidence="14">APS reductase</shortName>
        <ecNumber evidence="9 14">1.8.4.10</ecNumber>
    </recommendedName>
    <alternativeName>
        <fullName evidence="12 14">5'-adenylylsulfate reductase</fullName>
    </alternativeName>
    <alternativeName>
        <fullName evidence="11 14">Thioredoxin-dependent 5'-adenylylsulfate reductase</fullName>
    </alternativeName>
</protein>
<keyword evidence="5 14" id="KW-0408">Iron</keyword>
<evidence type="ECO:0000313" key="17">
    <source>
        <dbReference type="EMBL" id="SFG58632.1"/>
    </source>
</evidence>
<evidence type="ECO:0000256" key="6">
    <source>
        <dbReference type="ARBA" id="ARBA00023014"/>
    </source>
</evidence>
<dbReference type="EMBL" id="FOPM01000006">
    <property type="protein sequence ID" value="SFG58632.1"/>
    <property type="molecule type" value="Genomic_DNA"/>
</dbReference>
<evidence type="ECO:0000256" key="10">
    <source>
        <dbReference type="ARBA" id="ARBA00029514"/>
    </source>
</evidence>
<dbReference type="AlphaFoldDB" id="A0A1I2T0S4"/>
<feature type="binding site" evidence="14">
    <location>
        <position position="143"/>
    </location>
    <ligand>
        <name>[4Fe-4S] cluster</name>
        <dbReference type="ChEBI" id="CHEBI:49883"/>
    </ligand>
</feature>
<evidence type="ECO:0000256" key="2">
    <source>
        <dbReference type="ARBA" id="ARBA00022490"/>
    </source>
</evidence>
<dbReference type="GO" id="GO:0043866">
    <property type="term" value="F:adenylyl-sulfate reductase (thioredoxin) activity"/>
    <property type="evidence" value="ECO:0007669"/>
    <property type="project" value="UniProtKB-EC"/>
</dbReference>
<dbReference type="InterPro" id="IPR002500">
    <property type="entry name" value="PAPS_reduct_dom"/>
</dbReference>
<feature type="binding site" evidence="14">
    <location>
        <position position="142"/>
    </location>
    <ligand>
        <name>[4Fe-4S] cluster</name>
        <dbReference type="ChEBI" id="CHEBI:49883"/>
    </ligand>
</feature>
<dbReference type="SUPFAM" id="SSF52402">
    <property type="entry name" value="Adenine nucleotide alpha hydrolases-like"/>
    <property type="match status" value="1"/>
</dbReference>
<evidence type="ECO:0000256" key="9">
    <source>
        <dbReference type="ARBA" id="ARBA00024386"/>
    </source>
</evidence>
<evidence type="ECO:0000256" key="11">
    <source>
        <dbReference type="ARBA" id="ARBA00030894"/>
    </source>
</evidence>
<comment type="function">
    <text evidence="7 14">Catalyzes the formation of sulfite from adenosine 5'-phosphosulfate (APS) using thioredoxin as an electron donor.</text>
</comment>
<comment type="similarity">
    <text evidence="1 14">Belongs to the PAPS reductase family. CysH subfamily.</text>
</comment>
<keyword evidence="3 14" id="KW-0479">Metal-binding</keyword>
<evidence type="ECO:0000256" key="8">
    <source>
        <dbReference type="ARBA" id="ARBA00024327"/>
    </source>
</evidence>
<evidence type="ECO:0000256" key="15">
    <source>
        <dbReference type="SAM" id="MobiDB-lite"/>
    </source>
</evidence>
<evidence type="ECO:0000256" key="5">
    <source>
        <dbReference type="ARBA" id="ARBA00023004"/>
    </source>
</evidence>
<dbReference type="GO" id="GO:0070814">
    <property type="term" value="P:hydrogen sulfide biosynthetic process"/>
    <property type="evidence" value="ECO:0007669"/>
    <property type="project" value="UniProtKB-UniRule"/>
</dbReference>
<dbReference type="Gene3D" id="3.40.50.620">
    <property type="entry name" value="HUPs"/>
    <property type="match status" value="1"/>
</dbReference>
<dbReference type="GO" id="GO:0019344">
    <property type="term" value="P:cysteine biosynthetic process"/>
    <property type="evidence" value="ECO:0007669"/>
    <property type="project" value="InterPro"/>
</dbReference>
<evidence type="ECO:0000256" key="1">
    <source>
        <dbReference type="ARBA" id="ARBA00009732"/>
    </source>
</evidence>
<dbReference type="Proteomes" id="UP000199229">
    <property type="component" value="Unassembled WGS sequence"/>
</dbReference>
<dbReference type="NCBIfam" id="NF002537">
    <property type="entry name" value="PRK02090.1"/>
    <property type="match status" value="1"/>
</dbReference>
<gene>
    <name evidence="14" type="primary">cysH</name>
    <name evidence="17" type="ORF">SAMN05192565_10650</name>
</gene>
<evidence type="ECO:0000256" key="13">
    <source>
        <dbReference type="ARBA" id="ARBA00048441"/>
    </source>
</evidence>
<dbReference type="EC" id="1.8.4.10" evidence="9 14"/>
<feature type="region of interest" description="Disordered" evidence="15">
    <location>
        <begin position="261"/>
        <end position="286"/>
    </location>
</feature>
<dbReference type="PIRSF" id="PIRSF000857">
    <property type="entry name" value="PAPS_reductase"/>
    <property type="match status" value="1"/>
</dbReference>
<dbReference type="GO" id="GO:0051539">
    <property type="term" value="F:4 iron, 4 sulfur cluster binding"/>
    <property type="evidence" value="ECO:0007669"/>
    <property type="project" value="UniProtKB-UniRule"/>
</dbReference>